<protein>
    <submittedName>
        <fullName evidence="2">MarR family transcriptional regulator</fullName>
    </submittedName>
</protein>
<dbReference type="PROSITE" id="PS50995">
    <property type="entry name" value="HTH_MARR_2"/>
    <property type="match status" value="1"/>
</dbReference>
<proteinExistence type="predicted"/>
<dbReference type="InterPro" id="IPR000835">
    <property type="entry name" value="HTH_MarR-typ"/>
</dbReference>
<dbReference type="Pfam" id="PF01047">
    <property type="entry name" value="MarR"/>
    <property type="match status" value="1"/>
</dbReference>
<dbReference type="InterPro" id="IPR036388">
    <property type="entry name" value="WH-like_DNA-bd_sf"/>
</dbReference>
<dbReference type="Gene3D" id="1.10.10.10">
    <property type="entry name" value="Winged helix-like DNA-binding domain superfamily/Winged helix DNA-binding domain"/>
    <property type="match status" value="2"/>
</dbReference>
<accession>A0ABY8H9F3</accession>
<dbReference type="PANTHER" id="PTHR33164:SF95">
    <property type="entry name" value="TRANSCRIPTIONAL REGULATOR"/>
    <property type="match status" value="1"/>
</dbReference>
<dbReference type="SMART" id="SM00347">
    <property type="entry name" value="HTH_MARR"/>
    <property type="match status" value="2"/>
</dbReference>
<dbReference type="EMBL" id="CP121252">
    <property type="protein sequence ID" value="WFP17797.1"/>
    <property type="molecule type" value="Genomic_DNA"/>
</dbReference>
<dbReference type="SUPFAM" id="SSF46785">
    <property type="entry name" value="Winged helix' DNA-binding domain"/>
    <property type="match status" value="2"/>
</dbReference>
<organism evidence="2 3">
    <name type="scientific">Citricoccus muralis</name>
    <dbReference type="NCBI Taxonomy" id="169134"/>
    <lineage>
        <taxon>Bacteria</taxon>
        <taxon>Bacillati</taxon>
        <taxon>Actinomycetota</taxon>
        <taxon>Actinomycetes</taxon>
        <taxon>Micrococcales</taxon>
        <taxon>Micrococcaceae</taxon>
        <taxon>Citricoccus</taxon>
    </lineage>
</organism>
<dbReference type="PRINTS" id="PR00598">
    <property type="entry name" value="HTHMARR"/>
</dbReference>
<reference evidence="2 3" key="1">
    <citation type="submission" date="2023-04" db="EMBL/GenBank/DDBJ databases">
        <title>Funneling lignin-derived compounds into biodiesel using alkali-halophilic Citricoccus sp. P2.</title>
        <authorList>
            <person name="Luo C.-B."/>
        </authorList>
    </citation>
    <scope>NUCLEOTIDE SEQUENCE [LARGE SCALE GENOMIC DNA]</scope>
    <source>
        <strain evidence="2 3">P2</strain>
    </source>
</reference>
<evidence type="ECO:0000259" key="1">
    <source>
        <dbReference type="PROSITE" id="PS50995"/>
    </source>
</evidence>
<feature type="domain" description="HTH marR-type" evidence="1">
    <location>
        <begin position="140"/>
        <end position="277"/>
    </location>
</feature>
<dbReference type="InterPro" id="IPR039422">
    <property type="entry name" value="MarR/SlyA-like"/>
</dbReference>
<sequence>MDLSRAVGHLLRRAQQRHAELWAEIVDPDLTSSQFAVLEAVVHWADDWGIRDQGSVAGRAGLDVSTGAEMMRRLEAQGWLQRVPHPLDSRRRVIEPRPPAAVVVRVVQPAVRQVQERLCSPLASADLDWAMPRWFALGDTQDAAEAPGRPGQVLRLAQQRHSRLWGQLVSTDTTSVQFAVLTSLETGEPTKQSDLAVRAGVDRSTASSVIQRLARRGLVERQEGRDKRQRMIGLSDEGRALLGELTPAVEVLQRELLTPLNEEDHHRVIALLARLVTEGDG</sequence>
<gene>
    <name evidence="2" type="ORF">P8192_06800</name>
</gene>
<dbReference type="InterPro" id="IPR036390">
    <property type="entry name" value="WH_DNA-bd_sf"/>
</dbReference>
<name>A0ABY8H9F3_9MICC</name>
<dbReference type="RefSeq" id="WP_278159528.1">
    <property type="nucleotide sequence ID" value="NZ_CP121252.1"/>
</dbReference>
<evidence type="ECO:0000313" key="3">
    <source>
        <dbReference type="Proteomes" id="UP001219037"/>
    </source>
</evidence>
<keyword evidence="3" id="KW-1185">Reference proteome</keyword>
<dbReference type="PANTHER" id="PTHR33164">
    <property type="entry name" value="TRANSCRIPTIONAL REGULATOR, MARR FAMILY"/>
    <property type="match status" value="1"/>
</dbReference>
<dbReference type="Proteomes" id="UP001219037">
    <property type="component" value="Chromosome"/>
</dbReference>
<evidence type="ECO:0000313" key="2">
    <source>
        <dbReference type="EMBL" id="WFP17797.1"/>
    </source>
</evidence>